<dbReference type="Proteomes" id="UP000281406">
    <property type="component" value="Unassembled WGS sequence"/>
</dbReference>
<gene>
    <name evidence="1" type="ORF">DPX16_21503</name>
</gene>
<keyword evidence="2" id="KW-1185">Reference proteome</keyword>
<protein>
    <submittedName>
        <fullName evidence="1">Uncharacterized protein</fullName>
    </submittedName>
</protein>
<dbReference type="EMBL" id="RJVU01059915">
    <property type="protein sequence ID" value="ROJ62517.1"/>
    <property type="molecule type" value="Genomic_DNA"/>
</dbReference>
<accession>A0A3N0XV86</accession>
<proteinExistence type="predicted"/>
<evidence type="ECO:0000313" key="1">
    <source>
        <dbReference type="EMBL" id="ROJ62517.1"/>
    </source>
</evidence>
<name>A0A3N0XV86_ANAGA</name>
<reference evidence="1 2" key="1">
    <citation type="submission" date="2018-10" db="EMBL/GenBank/DDBJ databases">
        <title>Genome assembly for a Yunnan-Guizhou Plateau 3E fish, Anabarilius grahami (Regan), and its evolutionary and genetic applications.</title>
        <authorList>
            <person name="Jiang W."/>
        </authorList>
    </citation>
    <scope>NUCLEOTIDE SEQUENCE [LARGE SCALE GENOMIC DNA]</scope>
    <source>
        <strain evidence="1">AG-KIZ</strain>
        <tissue evidence="1">Muscle</tissue>
    </source>
</reference>
<organism evidence="1 2">
    <name type="scientific">Anabarilius grahami</name>
    <name type="common">Kanglang fish</name>
    <name type="synonym">Barilius grahami</name>
    <dbReference type="NCBI Taxonomy" id="495550"/>
    <lineage>
        <taxon>Eukaryota</taxon>
        <taxon>Metazoa</taxon>
        <taxon>Chordata</taxon>
        <taxon>Craniata</taxon>
        <taxon>Vertebrata</taxon>
        <taxon>Euteleostomi</taxon>
        <taxon>Actinopterygii</taxon>
        <taxon>Neopterygii</taxon>
        <taxon>Teleostei</taxon>
        <taxon>Ostariophysi</taxon>
        <taxon>Cypriniformes</taxon>
        <taxon>Xenocyprididae</taxon>
        <taxon>Xenocypridinae</taxon>
        <taxon>Xenocypridinae incertae sedis</taxon>
        <taxon>Anabarilius</taxon>
    </lineage>
</organism>
<dbReference type="AlphaFoldDB" id="A0A3N0XV86"/>
<evidence type="ECO:0000313" key="2">
    <source>
        <dbReference type="Proteomes" id="UP000281406"/>
    </source>
</evidence>
<comment type="caution">
    <text evidence="1">The sequence shown here is derived from an EMBL/GenBank/DDBJ whole genome shotgun (WGS) entry which is preliminary data.</text>
</comment>
<sequence length="144" mass="15998">MTCRSTLCHDVLLYVLSHTAKGLRGGLAAEVSRLPERICERTRIGIHLRAVTDPQRRRIADPLWLRAASALHPQLKPYLRGGSVWEPQIDTTVTVKARARLTIRHGSAQDPLIDSRIYAAADHLGGAKTNVTVTWDWRLECGSA</sequence>